<sequence>MFLPCLALTFTLVCLLTCPGNIVFIDSSVPAIPTSSFSPYEIHKLASRVYSNFMSSCFQ</sequence>
<name>A0A8T0I238_CERPU</name>
<organism evidence="2 3">
    <name type="scientific">Ceratodon purpureus</name>
    <name type="common">Fire moss</name>
    <name type="synonym">Dicranum purpureum</name>
    <dbReference type="NCBI Taxonomy" id="3225"/>
    <lineage>
        <taxon>Eukaryota</taxon>
        <taxon>Viridiplantae</taxon>
        <taxon>Streptophyta</taxon>
        <taxon>Embryophyta</taxon>
        <taxon>Bryophyta</taxon>
        <taxon>Bryophytina</taxon>
        <taxon>Bryopsida</taxon>
        <taxon>Dicranidae</taxon>
        <taxon>Pseudoditrichales</taxon>
        <taxon>Ditrichaceae</taxon>
        <taxon>Ceratodon</taxon>
    </lineage>
</organism>
<evidence type="ECO:0000313" key="2">
    <source>
        <dbReference type="EMBL" id="KAG0577186.1"/>
    </source>
</evidence>
<evidence type="ECO:0000313" key="3">
    <source>
        <dbReference type="Proteomes" id="UP000822688"/>
    </source>
</evidence>
<keyword evidence="1" id="KW-0732">Signal</keyword>
<feature type="chain" id="PRO_5035941185" evidence="1">
    <location>
        <begin position="21"/>
        <end position="59"/>
    </location>
</feature>
<feature type="signal peptide" evidence="1">
    <location>
        <begin position="1"/>
        <end position="20"/>
    </location>
</feature>
<dbReference type="EMBL" id="CM026425">
    <property type="protein sequence ID" value="KAG0577186.1"/>
    <property type="molecule type" value="Genomic_DNA"/>
</dbReference>
<dbReference type="AlphaFoldDB" id="A0A8T0I238"/>
<evidence type="ECO:0000256" key="1">
    <source>
        <dbReference type="SAM" id="SignalP"/>
    </source>
</evidence>
<keyword evidence="3" id="KW-1185">Reference proteome</keyword>
<protein>
    <submittedName>
        <fullName evidence="2">Uncharacterized protein</fullName>
    </submittedName>
</protein>
<accession>A0A8T0I238</accession>
<reference evidence="2" key="1">
    <citation type="submission" date="2020-06" db="EMBL/GenBank/DDBJ databases">
        <title>WGS assembly of Ceratodon purpureus strain R40.</title>
        <authorList>
            <person name="Carey S.B."/>
            <person name="Jenkins J."/>
            <person name="Shu S."/>
            <person name="Lovell J.T."/>
            <person name="Sreedasyam A."/>
            <person name="Maumus F."/>
            <person name="Tiley G.P."/>
            <person name="Fernandez-Pozo N."/>
            <person name="Barry K."/>
            <person name="Chen C."/>
            <person name="Wang M."/>
            <person name="Lipzen A."/>
            <person name="Daum C."/>
            <person name="Saski C.A."/>
            <person name="Payton A.C."/>
            <person name="Mcbreen J.C."/>
            <person name="Conrad R.E."/>
            <person name="Kollar L.M."/>
            <person name="Olsson S."/>
            <person name="Huttunen S."/>
            <person name="Landis J.B."/>
            <person name="Wickett N.J."/>
            <person name="Johnson M.G."/>
            <person name="Rensing S.A."/>
            <person name="Grimwood J."/>
            <person name="Schmutz J."/>
            <person name="Mcdaniel S.F."/>
        </authorList>
    </citation>
    <scope>NUCLEOTIDE SEQUENCE</scope>
    <source>
        <strain evidence="2">R40</strain>
    </source>
</reference>
<proteinExistence type="predicted"/>
<dbReference type="Proteomes" id="UP000822688">
    <property type="component" value="Chromosome 5"/>
</dbReference>
<gene>
    <name evidence="2" type="ORF">KC19_5G137200</name>
</gene>
<comment type="caution">
    <text evidence="2">The sequence shown here is derived from an EMBL/GenBank/DDBJ whole genome shotgun (WGS) entry which is preliminary data.</text>
</comment>